<gene>
    <name evidence="1" type="ORF">BLNAU_11214</name>
</gene>
<evidence type="ECO:0000313" key="2">
    <source>
        <dbReference type="Proteomes" id="UP001281761"/>
    </source>
</evidence>
<sequence>MNRPHLWTILAEGKSADIYAASIGAIQLEMFEQGITVSSCVTECFMGLVSGVRTTPALEWLIVSTTLSKKTVAMHSIANVTNTVGISGTSTTMNSSQQGAILSALSGSARQPFVRGYYPDVQLGDSHLSSNIILRKRFNIARECFPSPVAACKYRQQSGNSSFASL</sequence>
<dbReference type="EMBL" id="JARBJD010000086">
    <property type="protein sequence ID" value="KAK2953811.1"/>
    <property type="molecule type" value="Genomic_DNA"/>
</dbReference>
<comment type="caution">
    <text evidence="1">The sequence shown here is derived from an EMBL/GenBank/DDBJ whole genome shotgun (WGS) entry which is preliminary data.</text>
</comment>
<reference evidence="1 2" key="1">
    <citation type="journal article" date="2022" name="bioRxiv">
        <title>Genomics of Preaxostyla Flagellates Illuminates Evolutionary Transitions and the Path Towards Mitochondrial Loss.</title>
        <authorList>
            <person name="Novak L.V.F."/>
            <person name="Treitli S.C."/>
            <person name="Pyrih J."/>
            <person name="Halakuc P."/>
            <person name="Pipaliya S.V."/>
            <person name="Vacek V."/>
            <person name="Brzon O."/>
            <person name="Soukal P."/>
            <person name="Eme L."/>
            <person name="Dacks J.B."/>
            <person name="Karnkowska A."/>
            <person name="Elias M."/>
            <person name="Hampl V."/>
        </authorList>
    </citation>
    <scope>NUCLEOTIDE SEQUENCE [LARGE SCALE GENOMIC DNA]</scope>
    <source>
        <strain evidence="1">NAU3</strain>
        <tissue evidence="1">Gut</tissue>
    </source>
</reference>
<keyword evidence="2" id="KW-1185">Reference proteome</keyword>
<accession>A0ABQ9XN21</accession>
<proteinExistence type="predicted"/>
<protein>
    <submittedName>
        <fullName evidence="1">Uncharacterized protein</fullName>
    </submittedName>
</protein>
<name>A0ABQ9XN21_9EUKA</name>
<organism evidence="1 2">
    <name type="scientific">Blattamonas nauphoetae</name>
    <dbReference type="NCBI Taxonomy" id="2049346"/>
    <lineage>
        <taxon>Eukaryota</taxon>
        <taxon>Metamonada</taxon>
        <taxon>Preaxostyla</taxon>
        <taxon>Oxymonadida</taxon>
        <taxon>Blattamonas</taxon>
    </lineage>
</organism>
<dbReference type="Proteomes" id="UP001281761">
    <property type="component" value="Unassembled WGS sequence"/>
</dbReference>
<evidence type="ECO:0000313" key="1">
    <source>
        <dbReference type="EMBL" id="KAK2953811.1"/>
    </source>
</evidence>